<comment type="caution">
    <text evidence="1">The sequence shown here is derived from an EMBL/GenBank/DDBJ whole genome shotgun (WGS) entry which is preliminary data.</text>
</comment>
<name>A0A5C7IID6_9ROSI</name>
<evidence type="ECO:0000313" key="1">
    <source>
        <dbReference type="EMBL" id="TXG68839.1"/>
    </source>
</evidence>
<sequence length="124" mass="13857">MVMGTLDFTSIIWFHCSDKEWTGVAALLEFTVLFDVLLYQSKQNMSSTGEMEIMKVSCQSNAVGGTSNLLEDENAVKGNRYCEQTDIHSPQVLPKSVVGTSFSTHQIPLNNQVDDTVQVPRRNR</sequence>
<dbReference type="Proteomes" id="UP000323000">
    <property type="component" value="Chromosome 2"/>
</dbReference>
<evidence type="ECO:0000313" key="2">
    <source>
        <dbReference type="Proteomes" id="UP000323000"/>
    </source>
</evidence>
<dbReference type="EMBL" id="VAHF01000002">
    <property type="protein sequence ID" value="TXG68839.1"/>
    <property type="molecule type" value="Genomic_DNA"/>
</dbReference>
<keyword evidence="2" id="KW-1185">Reference proteome</keyword>
<dbReference type="AlphaFoldDB" id="A0A5C7IID6"/>
<reference evidence="2" key="1">
    <citation type="journal article" date="2019" name="Gigascience">
        <title>De novo genome assembly of the endangered Acer yangbiense, a plant species with extremely small populations endemic to Yunnan Province, China.</title>
        <authorList>
            <person name="Yang J."/>
            <person name="Wariss H.M."/>
            <person name="Tao L."/>
            <person name="Zhang R."/>
            <person name="Yun Q."/>
            <person name="Hollingsworth P."/>
            <person name="Dao Z."/>
            <person name="Luo G."/>
            <person name="Guo H."/>
            <person name="Ma Y."/>
            <person name="Sun W."/>
        </authorList>
    </citation>
    <scope>NUCLEOTIDE SEQUENCE [LARGE SCALE GENOMIC DNA]</scope>
    <source>
        <strain evidence="2">cv. Malutang</strain>
    </source>
</reference>
<organism evidence="1 2">
    <name type="scientific">Acer yangbiense</name>
    <dbReference type="NCBI Taxonomy" id="1000413"/>
    <lineage>
        <taxon>Eukaryota</taxon>
        <taxon>Viridiplantae</taxon>
        <taxon>Streptophyta</taxon>
        <taxon>Embryophyta</taxon>
        <taxon>Tracheophyta</taxon>
        <taxon>Spermatophyta</taxon>
        <taxon>Magnoliopsida</taxon>
        <taxon>eudicotyledons</taxon>
        <taxon>Gunneridae</taxon>
        <taxon>Pentapetalae</taxon>
        <taxon>rosids</taxon>
        <taxon>malvids</taxon>
        <taxon>Sapindales</taxon>
        <taxon>Sapindaceae</taxon>
        <taxon>Hippocastanoideae</taxon>
        <taxon>Acereae</taxon>
        <taxon>Acer</taxon>
    </lineage>
</organism>
<proteinExistence type="predicted"/>
<accession>A0A5C7IID6</accession>
<protein>
    <submittedName>
        <fullName evidence="1">Uncharacterized protein</fullName>
    </submittedName>
</protein>
<gene>
    <name evidence="1" type="ORF">EZV62_003774</name>
</gene>